<feature type="region of interest" description="Disordered" evidence="17">
    <location>
        <begin position="147"/>
        <end position="206"/>
    </location>
</feature>
<dbReference type="InterPro" id="IPR036420">
    <property type="entry name" value="BRCT_dom_sf"/>
</dbReference>
<keyword evidence="8" id="KW-0479">Metal-binding</keyword>
<dbReference type="OrthoDB" id="205514at2759"/>
<dbReference type="GO" id="GO:0003887">
    <property type="term" value="F:DNA-directed DNA polymerase activity"/>
    <property type="evidence" value="ECO:0007669"/>
    <property type="project" value="UniProtKB-UniRule"/>
</dbReference>
<reference evidence="19" key="1">
    <citation type="journal article" date="2020" name="Stud. Mycol.">
        <title>101 Dothideomycetes genomes: a test case for predicting lifestyles and emergence of pathogens.</title>
        <authorList>
            <person name="Haridas S."/>
            <person name="Albert R."/>
            <person name="Binder M."/>
            <person name="Bloem J."/>
            <person name="Labutti K."/>
            <person name="Salamov A."/>
            <person name="Andreopoulos B."/>
            <person name="Baker S."/>
            <person name="Barry K."/>
            <person name="Bills G."/>
            <person name="Bluhm B."/>
            <person name="Cannon C."/>
            <person name="Castanera R."/>
            <person name="Culley D."/>
            <person name="Daum C."/>
            <person name="Ezra D."/>
            <person name="Gonzalez J."/>
            <person name="Henrissat B."/>
            <person name="Kuo A."/>
            <person name="Liang C."/>
            <person name="Lipzen A."/>
            <person name="Lutzoni F."/>
            <person name="Magnuson J."/>
            <person name="Mondo S."/>
            <person name="Nolan M."/>
            <person name="Ohm R."/>
            <person name="Pangilinan J."/>
            <person name="Park H.-J."/>
            <person name="Ramirez L."/>
            <person name="Alfaro M."/>
            <person name="Sun H."/>
            <person name="Tritt A."/>
            <person name="Yoshinaga Y."/>
            <person name="Zwiers L.-H."/>
            <person name="Turgeon B."/>
            <person name="Goodwin S."/>
            <person name="Spatafora J."/>
            <person name="Crous P."/>
            <person name="Grigoriev I."/>
        </authorList>
    </citation>
    <scope>NUCLEOTIDE SEQUENCE</scope>
    <source>
        <strain evidence="19">Tuck. ex Michener</strain>
    </source>
</reference>
<evidence type="ECO:0000256" key="13">
    <source>
        <dbReference type="ARBA" id="ARBA00023242"/>
    </source>
</evidence>
<dbReference type="InterPro" id="IPR027421">
    <property type="entry name" value="DNA_pol_lamdba_lyase_dom_sf"/>
</dbReference>
<dbReference type="Pfam" id="PF14792">
    <property type="entry name" value="DNA_pol_B_palm"/>
    <property type="match status" value="1"/>
</dbReference>
<keyword evidence="10 16" id="KW-0239">DNA-directed DNA polymerase</keyword>
<keyword evidence="7" id="KW-0235">DNA replication</keyword>
<dbReference type="FunFam" id="3.30.210.10:FF:000001">
    <property type="entry name" value="DNA polymerase lambda"/>
    <property type="match status" value="1"/>
</dbReference>
<dbReference type="SUPFAM" id="SSF81301">
    <property type="entry name" value="Nucleotidyltransferase"/>
    <property type="match status" value="1"/>
</dbReference>
<evidence type="ECO:0000256" key="2">
    <source>
        <dbReference type="ARBA" id="ARBA00004123"/>
    </source>
</evidence>
<dbReference type="Gene3D" id="3.30.210.10">
    <property type="entry name" value="DNA polymerase, thumb domain"/>
    <property type="match status" value="1"/>
</dbReference>
<dbReference type="Gene3D" id="1.10.150.110">
    <property type="entry name" value="DNA polymerase beta, N-terminal domain-like"/>
    <property type="match status" value="1"/>
</dbReference>
<proteinExistence type="inferred from homology"/>
<dbReference type="Proteomes" id="UP000800092">
    <property type="component" value="Unassembled WGS sequence"/>
</dbReference>
<evidence type="ECO:0000256" key="11">
    <source>
        <dbReference type="ARBA" id="ARBA00023204"/>
    </source>
</evidence>
<dbReference type="PRINTS" id="PR00869">
    <property type="entry name" value="DNAPOLX"/>
</dbReference>
<dbReference type="PRINTS" id="PR00870">
    <property type="entry name" value="DNAPOLXBETA"/>
</dbReference>
<dbReference type="GO" id="GO:0005634">
    <property type="term" value="C:nucleus"/>
    <property type="evidence" value="ECO:0007669"/>
    <property type="project" value="UniProtKB-SubCell"/>
</dbReference>
<dbReference type="InterPro" id="IPR037160">
    <property type="entry name" value="DNA_Pol_thumb_sf"/>
</dbReference>
<dbReference type="PANTHER" id="PTHR11276:SF28">
    <property type="entry name" value="DNA POLYMERASE LAMBDA"/>
    <property type="match status" value="1"/>
</dbReference>
<dbReference type="SUPFAM" id="SSF47802">
    <property type="entry name" value="DNA polymerase beta, N-terminal domain-like"/>
    <property type="match status" value="1"/>
</dbReference>
<feature type="domain" description="BRCT" evidence="18">
    <location>
        <begin position="49"/>
        <end position="145"/>
    </location>
</feature>
<dbReference type="PANTHER" id="PTHR11276">
    <property type="entry name" value="DNA POLYMERASE TYPE-X FAMILY MEMBER"/>
    <property type="match status" value="1"/>
</dbReference>
<sequence>METKVDTSSILRSSNGAALAARPSQTLVSALPRPIGKRKRANVYPKVAEARQIFRGLAFYFFPNNDVSPARRMRIHKALEYGALWIKDWAQGISHVIVDRDLTYAQLLAWLKFDAMPAEVIVVDELYPADCITYRFLVDPKQFPYRVQGQPDEKPEKPCSSTDFPSTDSSLQLKPPRKDTLRQEPRSPSRTEDSNNEPRAEYQEQTQDYQLDAEEFVAELDKPRPSSTVDRRDSFDEVIREAKSLEHLPLDDEDEDAAEGCEDVGSDSQDSSSSPIPTKRPRRTGNSSRQSTFQCMEANNGKGAAANPNARTIEILEQMGRYYDRVQDHWRTLAYRRAITSLKRETRKITTKEEAVLLPFIGERLAAKIEEIVWTNRLRRLENAQLDPTDRILQLFLGIYSVGFAQASRWVRQGYRTLADLLHRAPLTTNQRIGIAHYDDFALRIPRNEVTQHGAIVRDALHALDPDFEVVVGGSYRRGALTCGDIDCIITHPTHSLSTIRALVFDTLVPQLFEQGYLRASLAASTSASSTGTKWHGAAALPTSPSGDFVGRQKKLEEGPWRRIDFLLVPQEETGAALIYFTGNDVFNRSIRLLASRKGMRLNQHGLFRDIMRGPGRVKVTDGILVEGRDERRIFEVLGVPWREPEERIC</sequence>
<evidence type="ECO:0000256" key="14">
    <source>
        <dbReference type="ARBA" id="ARBA00049244"/>
    </source>
</evidence>
<accession>A0A6A6H653</accession>
<evidence type="ECO:0000256" key="9">
    <source>
        <dbReference type="ARBA" id="ARBA00022763"/>
    </source>
</evidence>
<evidence type="ECO:0000256" key="15">
    <source>
        <dbReference type="PIRSR" id="PIRSR622312-50"/>
    </source>
</evidence>
<dbReference type="InterPro" id="IPR002054">
    <property type="entry name" value="DNA-dir_DNA_pol_X"/>
</dbReference>
<feature type="compositionally biased region" description="Acidic residues" evidence="17">
    <location>
        <begin position="251"/>
        <end position="265"/>
    </location>
</feature>
<feature type="active site" description="Nucleophile; Schiff-base intermediate with DNA; for 5'-dRP lyase activity" evidence="15">
    <location>
        <position position="368"/>
    </location>
</feature>
<evidence type="ECO:0000256" key="12">
    <source>
        <dbReference type="ARBA" id="ARBA00023239"/>
    </source>
</evidence>
<dbReference type="FunFam" id="1.10.150.110:FF:000005">
    <property type="entry name" value="DNA polymerase POL4"/>
    <property type="match status" value="1"/>
</dbReference>
<comment type="similarity">
    <text evidence="3 16">Belongs to the DNA polymerase type-X family.</text>
</comment>
<evidence type="ECO:0000256" key="5">
    <source>
        <dbReference type="ARBA" id="ARBA00022679"/>
    </source>
</evidence>
<dbReference type="Gene3D" id="1.10.150.20">
    <property type="entry name" value="5' to 3' exonuclease, C-terminal subdomain"/>
    <property type="match status" value="1"/>
</dbReference>
<dbReference type="Gene3D" id="3.40.50.10190">
    <property type="entry name" value="BRCT domain"/>
    <property type="match status" value="1"/>
</dbReference>
<evidence type="ECO:0000313" key="20">
    <source>
        <dbReference type="Proteomes" id="UP000800092"/>
    </source>
</evidence>
<keyword evidence="13 16" id="KW-0539">Nucleus</keyword>
<dbReference type="InterPro" id="IPR001357">
    <property type="entry name" value="BRCT_dom"/>
</dbReference>
<name>A0A6A6H653_VIRVR</name>
<comment type="catalytic activity">
    <reaction evidence="14 16">
        <text>DNA(n) + a 2'-deoxyribonucleoside 5'-triphosphate = DNA(n+1) + diphosphate</text>
        <dbReference type="Rhea" id="RHEA:22508"/>
        <dbReference type="Rhea" id="RHEA-COMP:17339"/>
        <dbReference type="Rhea" id="RHEA-COMP:17340"/>
        <dbReference type="ChEBI" id="CHEBI:33019"/>
        <dbReference type="ChEBI" id="CHEBI:61560"/>
        <dbReference type="ChEBI" id="CHEBI:173112"/>
        <dbReference type="EC" id="2.7.7.7"/>
    </reaction>
</comment>
<evidence type="ECO:0000256" key="4">
    <source>
        <dbReference type="ARBA" id="ARBA00022634"/>
    </source>
</evidence>
<feature type="compositionally biased region" description="Basic and acidic residues" evidence="17">
    <location>
        <begin position="176"/>
        <end position="202"/>
    </location>
</feature>
<evidence type="ECO:0000313" key="19">
    <source>
        <dbReference type="EMBL" id="KAF2233574.1"/>
    </source>
</evidence>
<dbReference type="SUPFAM" id="SSF81585">
    <property type="entry name" value="PsbU/PolX domain-like"/>
    <property type="match status" value="1"/>
</dbReference>
<evidence type="ECO:0000256" key="17">
    <source>
        <dbReference type="SAM" id="MobiDB-lite"/>
    </source>
</evidence>
<dbReference type="InterPro" id="IPR022312">
    <property type="entry name" value="DNA_pol_X"/>
</dbReference>
<keyword evidence="12" id="KW-0456">Lyase</keyword>
<dbReference type="GO" id="GO:0046872">
    <property type="term" value="F:metal ion binding"/>
    <property type="evidence" value="ECO:0007669"/>
    <property type="project" value="UniProtKB-UniRule"/>
</dbReference>
<gene>
    <name evidence="19" type="ORF">EV356DRAFT_524393</name>
</gene>
<dbReference type="GO" id="GO:0003677">
    <property type="term" value="F:DNA binding"/>
    <property type="evidence" value="ECO:0007669"/>
    <property type="project" value="UniProtKB-UniRule"/>
</dbReference>
<evidence type="ECO:0000256" key="3">
    <source>
        <dbReference type="ARBA" id="ARBA00008323"/>
    </source>
</evidence>
<evidence type="ECO:0000256" key="8">
    <source>
        <dbReference type="ARBA" id="ARBA00022723"/>
    </source>
</evidence>
<feature type="compositionally biased region" description="Polar residues" evidence="17">
    <location>
        <begin position="159"/>
        <end position="172"/>
    </location>
</feature>
<dbReference type="GO" id="GO:0006303">
    <property type="term" value="P:double-strand break repair via nonhomologous end joining"/>
    <property type="evidence" value="ECO:0007669"/>
    <property type="project" value="TreeGrafter"/>
</dbReference>
<dbReference type="GO" id="GO:0016829">
    <property type="term" value="F:lyase activity"/>
    <property type="evidence" value="ECO:0007669"/>
    <property type="project" value="UniProtKB-KW"/>
</dbReference>
<dbReference type="PROSITE" id="PS50172">
    <property type="entry name" value="BRCT"/>
    <property type="match status" value="1"/>
</dbReference>
<dbReference type="Pfam" id="PF14716">
    <property type="entry name" value="HHH_8"/>
    <property type="match status" value="1"/>
</dbReference>
<evidence type="ECO:0000256" key="10">
    <source>
        <dbReference type="ARBA" id="ARBA00022932"/>
    </source>
</evidence>
<evidence type="ECO:0000259" key="18">
    <source>
        <dbReference type="PROSITE" id="PS50172"/>
    </source>
</evidence>
<dbReference type="SMART" id="SM00483">
    <property type="entry name" value="POLXc"/>
    <property type="match status" value="1"/>
</dbReference>
<dbReference type="SUPFAM" id="SSF52113">
    <property type="entry name" value="BRCT domain"/>
    <property type="match status" value="1"/>
</dbReference>
<comment type="cofactor">
    <cofactor evidence="1">
        <name>Mn(2+)</name>
        <dbReference type="ChEBI" id="CHEBI:29035"/>
    </cofactor>
</comment>
<dbReference type="InterPro" id="IPR002008">
    <property type="entry name" value="DNA_pol_X_beta-like"/>
</dbReference>
<dbReference type="AlphaFoldDB" id="A0A6A6H653"/>
<dbReference type="FunFam" id="1.10.150.20:FF:000010">
    <property type="entry name" value="DNA polymerase lambda"/>
    <property type="match status" value="1"/>
</dbReference>
<dbReference type="InterPro" id="IPR010996">
    <property type="entry name" value="HHH_MUS81"/>
</dbReference>
<dbReference type="CDD" id="cd00141">
    <property type="entry name" value="NT_POLXc"/>
    <property type="match status" value="1"/>
</dbReference>
<evidence type="ECO:0000256" key="7">
    <source>
        <dbReference type="ARBA" id="ARBA00022705"/>
    </source>
</evidence>
<evidence type="ECO:0000256" key="16">
    <source>
        <dbReference type="RuleBase" id="RU366014"/>
    </source>
</evidence>
<dbReference type="EC" id="2.7.7.7" evidence="16"/>
<evidence type="ECO:0000256" key="1">
    <source>
        <dbReference type="ARBA" id="ARBA00001936"/>
    </source>
</evidence>
<keyword evidence="11 16" id="KW-0234">DNA repair</keyword>
<keyword evidence="9 16" id="KW-0227">DNA damage</keyword>
<dbReference type="EMBL" id="ML991805">
    <property type="protein sequence ID" value="KAF2233574.1"/>
    <property type="molecule type" value="Genomic_DNA"/>
</dbReference>
<dbReference type="InterPro" id="IPR028207">
    <property type="entry name" value="DNA_pol_B_palm_palm"/>
</dbReference>
<keyword evidence="6 16" id="KW-0548">Nucleotidyltransferase</keyword>
<dbReference type="Pfam" id="PF10391">
    <property type="entry name" value="DNA_pol_lambd_f"/>
    <property type="match status" value="1"/>
</dbReference>
<dbReference type="InterPro" id="IPR043519">
    <property type="entry name" value="NT_sf"/>
</dbReference>
<dbReference type="InterPro" id="IPR029398">
    <property type="entry name" value="PolB_thumb"/>
</dbReference>
<comment type="subcellular location">
    <subcellularLocation>
        <location evidence="2 16">Nucleus</location>
    </subcellularLocation>
</comment>
<comment type="function">
    <text evidence="16">DNA polymerase that functions in several pathways of DNA repair. Involved in base excision repair (BER) responsible for repair of lesions that give rise to abasic (AP) sites in DNA. Also contributes to DNA double-strand break repair by non-homologous end joining and homologous recombination. Has both template-dependent and template-independent (terminal transferase) DNA polymerase activities. Has also a 5'-deoxyribose-5-phosphate lyase (dRP lyase) activity.</text>
</comment>
<dbReference type="InterPro" id="IPR018944">
    <property type="entry name" value="DNA_pol_lambd_fingers_domain"/>
</dbReference>
<keyword evidence="20" id="KW-1185">Reference proteome</keyword>
<keyword evidence="5 16" id="KW-0808">Transferase</keyword>
<organism evidence="19 20">
    <name type="scientific">Viridothelium virens</name>
    <name type="common">Speckled blister lichen</name>
    <name type="synonym">Trypethelium virens</name>
    <dbReference type="NCBI Taxonomy" id="1048519"/>
    <lineage>
        <taxon>Eukaryota</taxon>
        <taxon>Fungi</taxon>
        <taxon>Dikarya</taxon>
        <taxon>Ascomycota</taxon>
        <taxon>Pezizomycotina</taxon>
        <taxon>Dothideomycetes</taxon>
        <taxon>Dothideomycetes incertae sedis</taxon>
        <taxon>Trypetheliales</taxon>
        <taxon>Trypetheliaceae</taxon>
        <taxon>Viridothelium</taxon>
    </lineage>
</organism>
<dbReference type="Gene3D" id="3.30.460.10">
    <property type="entry name" value="Beta Polymerase, domain 2"/>
    <property type="match status" value="1"/>
</dbReference>
<feature type="region of interest" description="Disordered" evidence="17">
    <location>
        <begin position="243"/>
        <end position="292"/>
    </location>
</feature>
<keyword evidence="4" id="KW-0237">DNA synthesis</keyword>
<protein>
    <recommendedName>
        <fullName evidence="16">DNA polymerase</fullName>
        <ecNumber evidence="16">2.7.7.7</ecNumber>
    </recommendedName>
</protein>
<evidence type="ECO:0000256" key="6">
    <source>
        <dbReference type="ARBA" id="ARBA00022695"/>
    </source>
</evidence>
<dbReference type="Pfam" id="PF14791">
    <property type="entry name" value="DNA_pol_B_thumb"/>
    <property type="match status" value="1"/>
</dbReference>